<dbReference type="GO" id="GO:0015297">
    <property type="term" value="F:antiporter activity"/>
    <property type="evidence" value="ECO:0007669"/>
    <property type="project" value="UniProtKB-KW"/>
</dbReference>
<evidence type="ECO:0000256" key="6">
    <source>
        <dbReference type="ARBA" id="ARBA00022989"/>
    </source>
</evidence>
<dbReference type="GO" id="GO:1902600">
    <property type="term" value="P:proton transmembrane transport"/>
    <property type="evidence" value="ECO:0007669"/>
    <property type="project" value="InterPro"/>
</dbReference>
<dbReference type="GO" id="GO:0005886">
    <property type="term" value="C:plasma membrane"/>
    <property type="evidence" value="ECO:0007669"/>
    <property type="project" value="UniProtKB-SubCell"/>
</dbReference>
<reference evidence="11 12" key="1">
    <citation type="submission" date="2018-07" db="EMBL/GenBank/DDBJ databases">
        <title>Genomic Encyclopedia of Type Strains, Phase IV (KMG-IV): sequencing the most valuable type-strain genomes for metagenomic binning, comparative biology and taxonomic classification.</title>
        <authorList>
            <person name="Goeker M."/>
        </authorList>
    </citation>
    <scope>NUCLEOTIDE SEQUENCE [LARGE SCALE GENOMIC DNA]</scope>
    <source>
        <strain evidence="11 12">DSM 14324</strain>
    </source>
</reference>
<evidence type="ECO:0000313" key="11">
    <source>
        <dbReference type="EMBL" id="REC96315.1"/>
    </source>
</evidence>
<dbReference type="PANTHER" id="PTHR32507:SF8">
    <property type="entry name" value="CNH1P"/>
    <property type="match status" value="1"/>
</dbReference>
<evidence type="ECO:0000256" key="3">
    <source>
        <dbReference type="ARBA" id="ARBA00022449"/>
    </source>
</evidence>
<dbReference type="Proteomes" id="UP000256334">
    <property type="component" value="Unassembled WGS sequence"/>
</dbReference>
<dbReference type="EMBL" id="QRDJ01000006">
    <property type="protein sequence ID" value="REC96315.1"/>
    <property type="molecule type" value="Genomic_DNA"/>
</dbReference>
<feature type="transmembrane region" description="Helical" evidence="9">
    <location>
        <begin position="312"/>
        <end position="333"/>
    </location>
</feature>
<dbReference type="OrthoDB" id="9810860at2"/>
<evidence type="ECO:0000256" key="2">
    <source>
        <dbReference type="ARBA" id="ARBA00022448"/>
    </source>
</evidence>
<feature type="transmembrane region" description="Helical" evidence="9">
    <location>
        <begin position="250"/>
        <end position="267"/>
    </location>
</feature>
<protein>
    <submittedName>
        <fullName evidence="11">Sodium/proton antiporter (CPA1 family)</fullName>
    </submittedName>
</protein>
<name>A0A3D9E083_9GAMM</name>
<sequence>MDMHIMVLGGIGLLILLVAWLPLVIKRMPLSLPIVCIAVGYGIARLMGDAAPSPLEHPELLETVTEIAVIISLAGAGLRLDRKVGLKRWANTWRLLGITMPLTIVMVVLVGIFLLGLPLETALLLGAVIAPTDPVLASDVQVGPPRSGPEDEVRFALTSEAGLNDGLAFPFTYLAIAVATHATLFESWNWHWLGVDVVWRIVVGVAAGWGIGRLLGGVTFRLGTLSLAGTGQGFAALGGTFLTYAATEALQGYGFIAVFVCALTLRGEEDKHDYHVQLADFSEEIEKLLMMAMLVFLGAAIAGTALDGVNGLIVMAAVATVFLIRPLTGMIGLVGTTMPWHERCVVSVFGIRGIGSFYYLAYALNQADFGQAETAWTTVSLIVLISVVFHGMSAGPLMVLMDRKNRHLASD</sequence>
<feature type="transmembrane region" description="Helical" evidence="9">
    <location>
        <begin position="30"/>
        <end position="48"/>
    </location>
</feature>
<keyword evidence="12" id="KW-1185">Reference proteome</keyword>
<organism evidence="11 12">
    <name type="scientific">Kushneria indalinina DSM 14324</name>
    <dbReference type="NCBI Taxonomy" id="1122140"/>
    <lineage>
        <taxon>Bacteria</taxon>
        <taxon>Pseudomonadati</taxon>
        <taxon>Pseudomonadota</taxon>
        <taxon>Gammaproteobacteria</taxon>
        <taxon>Oceanospirillales</taxon>
        <taxon>Halomonadaceae</taxon>
        <taxon>Kushneria</taxon>
    </lineage>
</organism>
<dbReference type="Gene3D" id="1.20.1530.20">
    <property type="match status" value="1"/>
</dbReference>
<dbReference type="InterPro" id="IPR038770">
    <property type="entry name" value="Na+/solute_symporter_sf"/>
</dbReference>
<evidence type="ECO:0000256" key="5">
    <source>
        <dbReference type="ARBA" id="ARBA00022692"/>
    </source>
</evidence>
<feature type="transmembrane region" description="Helical" evidence="9">
    <location>
        <begin position="345"/>
        <end position="364"/>
    </location>
</feature>
<evidence type="ECO:0000256" key="9">
    <source>
        <dbReference type="SAM" id="Phobius"/>
    </source>
</evidence>
<proteinExistence type="predicted"/>
<keyword evidence="6 9" id="KW-1133">Transmembrane helix</keyword>
<gene>
    <name evidence="11" type="ORF">C8D72_0997</name>
</gene>
<feature type="transmembrane region" description="Helical" evidence="9">
    <location>
        <begin position="288"/>
        <end position="306"/>
    </location>
</feature>
<feature type="transmembrane region" description="Helical" evidence="9">
    <location>
        <begin position="60"/>
        <end position="80"/>
    </location>
</feature>
<evidence type="ECO:0000256" key="1">
    <source>
        <dbReference type="ARBA" id="ARBA00004651"/>
    </source>
</evidence>
<evidence type="ECO:0000256" key="8">
    <source>
        <dbReference type="ARBA" id="ARBA00023136"/>
    </source>
</evidence>
<feature type="transmembrane region" description="Helical" evidence="9">
    <location>
        <begin position="197"/>
        <end position="215"/>
    </location>
</feature>
<keyword evidence="2" id="KW-0813">Transport</keyword>
<dbReference type="AlphaFoldDB" id="A0A3D9E083"/>
<evidence type="ECO:0000259" key="10">
    <source>
        <dbReference type="Pfam" id="PF00999"/>
    </source>
</evidence>
<comment type="subcellular location">
    <subcellularLocation>
        <location evidence="1">Cell membrane</location>
        <topology evidence="1">Multi-pass membrane protein</topology>
    </subcellularLocation>
</comment>
<feature type="transmembrane region" description="Helical" evidence="9">
    <location>
        <begin position="92"/>
        <end position="115"/>
    </location>
</feature>
<keyword evidence="7" id="KW-0406">Ion transport</keyword>
<dbReference type="Pfam" id="PF00999">
    <property type="entry name" value="Na_H_Exchanger"/>
    <property type="match status" value="1"/>
</dbReference>
<dbReference type="PANTHER" id="PTHR32507">
    <property type="entry name" value="NA(+)/H(+) ANTIPORTER 1"/>
    <property type="match status" value="1"/>
</dbReference>
<feature type="domain" description="Cation/H+ exchanger transmembrane" evidence="10">
    <location>
        <begin position="14"/>
        <end position="399"/>
    </location>
</feature>
<evidence type="ECO:0000256" key="4">
    <source>
        <dbReference type="ARBA" id="ARBA00022475"/>
    </source>
</evidence>
<comment type="caution">
    <text evidence="11">The sequence shown here is derived from an EMBL/GenBank/DDBJ whole genome shotgun (WGS) entry which is preliminary data.</text>
</comment>
<dbReference type="RefSeq" id="WP_115853230.1">
    <property type="nucleotide sequence ID" value="NZ_QRDJ01000006.1"/>
</dbReference>
<accession>A0A3D9E083</accession>
<keyword evidence="4" id="KW-1003">Cell membrane</keyword>
<keyword evidence="3" id="KW-0050">Antiport</keyword>
<feature type="transmembrane region" description="Helical" evidence="9">
    <location>
        <begin position="376"/>
        <end position="400"/>
    </location>
</feature>
<keyword evidence="5 9" id="KW-0812">Transmembrane</keyword>
<evidence type="ECO:0000313" key="12">
    <source>
        <dbReference type="Proteomes" id="UP000256334"/>
    </source>
</evidence>
<dbReference type="InterPro" id="IPR006153">
    <property type="entry name" value="Cation/H_exchanger_TM"/>
</dbReference>
<keyword evidence="8 9" id="KW-0472">Membrane</keyword>
<evidence type="ECO:0000256" key="7">
    <source>
        <dbReference type="ARBA" id="ARBA00023065"/>
    </source>
</evidence>
<feature type="transmembrane region" description="Helical" evidence="9">
    <location>
        <begin position="6"/>
        <end position="23"/>
    </location>
</feature>